<dbReference type="GeneTree" id="ENSGT00940000162287"/>
<dbReference type="AlphaFoldDB" id="A0A3Q2XP06"/>
<dbReference type="GO" id="GO:0008270">
    <property type="term" value="F:zinc ion binding"/>
    <property type="evidence" value="ECO:0007669"/>
    <property type="project" value="UniProtKB-KW"/>
</dbReference>
<dbReference type="KEGG" id="hcq:109526924"/>
<feature type="domain" description="C2H2-type" evidence="9">
    <location>
        <begin position="406"/>
        <end position="433"/>
    </location>
</feature>
<dbReference type="RefSeq" id="XP_019744065.1">
    <property type="nucleotide sequence ID" value="XM_019888506.1"/>
</dbReference>
<dbReference type="InterPro" id="IPR036236">
    <property type="entry name" value="Znf_C2H2_sf"/>
</dbReference>
<dbReference type="Proteomes" id="UP000264820">
    <property type="component" value="Unplaced"/>
</dbReference>
<keyword evidence="4 7" id="KW-0863">Zinc-finger</keyword>
<dbReference type="InterPro" id="IPR013087">
    <property type="entry name" value="Znf_C2H2_type"/>
</dbReference>
<dbReference type="SUPFAM" id="SSF57667">
    <property type="entry name" value="beta-beta-alpha zinc fingers"/>
    <property type="match status" value="3"/>
</dbReference>
<feature type="domain" description="C2H2-type" evidence="9">
    <location>
        <begin position="295"/>
        <end position="321"/>
    </location>
</feature>
<protein>
    <submittedName>
        <fullName evidence="10">Zinc finger protein 501-like</fullName>
    </submittedName>
</protein>
<dbReference type="FunFam" id="3.30.160.60:FF:000065">
    <property type="entry name" value="B-cell CLL/lymphoma 6, member B"/>
    <property type="match status" value="1"/>
</dbReference>
<dbReference type="SMART" id="SM00355">
    <property type="entry name" value="ZnF_C2H2"/>
    <property type="match status" value="6"/>
</dbReference>
<dbReference type="Pfam" id="PF00096">
    <property type="entry name" value="zf-C2H2"/>
    <property type="match status" value="4"/>
</dbReference>
<keyword evidence="3" id="KW-0677">Repeat</keyword>
<evidence type="ECO:0000256" key="8">
    <source>
        <dbReference type="SAM" id="MobiDB-lite"/>
    </source>
</evidence>
<dbReference type="FunFam" id="3.30.160.60:FF:002343">
    <property type="entry name" value="Zinc finger protein 33A"/>
    <property type="match status" value="1"/>
</dbReference>
<evidence type="ECO:0000256" key="4">
    <source>
        <dbReference type="ARBA" id="ARBA00022771"/>
    </source>
</evidence>
<dbReference type="PROSITE" id="PS00028">
    <property type="entry name" value="ZINC_FINGER_C2H2_1"/>
    <property type="match status" value="5"/>
</dbReference>
<evidence type="ECO:0000256" key="6">
    <source>
        <dbReference type="ARBA" id="ARBA00023242"/>
    </source>
</evidence>
<keyword evidence="6" id="KW-0539">Nucleus</keyword>
<feature type="region of interest" description="Disordered" evidence="8">
    <location>
        <begin position="126"/>
        <end position="288"/>
    </location>
</feature>
<evidence type="ECO:0000256" key="3">
    <source>
        <dbReference type="ARBA" id="ARBA00022737"/>
    </source>
</evidence>
<evidence type="ECO:0000256" key="2">
    <source>
        <dbReference type="ARBA" id="ARBA00022723"/>
    </source>
</evidence>
<keyword evidence="5" id="KW-0862">Zinc</keyword>
<dbReference type="PROSITE" id="PS50157">
    <property type="entry name" value="ZINC_FINGER_C2H2_2"/>
    <property type="match status" value="6"/>
</dbReference>
<dbReference type="InterPro" id="IPR050331">
    <property type="entry name" value="Zinc_finger"/>
</dbReference>
<dbReference type="OrthoDB" id="8939517at2759"/>
<dbReference type="GO" id="GO:0010468">
    <property type="term" value="P:regulation of gene expression"/>
    <property type="evidence" value="ECO:0007669"/>
    <property type="project" value="TreeGrafter"/>
</dbReference>
<dbReference type="Pfam" id="PF13912">
    <property type="entry name" value="zf-C2H2_6"/>
    <property type="match status" value="1"/>
</dbReference>
<dbReference type="GO" id="GO:0005634">
    <property type="term" value="C:nucleus"/>
    <property type="evidence" value="ECO:0007669"/>
    <property type="project" value="UniProtKB-SubCell"/>
</dbReference>
<feature type="compositionally biased region" description="Basic and acidic residues" evidence="8">
    <location>
        <begin position="129"/>
        <end position="140"/>
    </location>
</feature>
<evidence type="ECO:0000313" key="10">
    <source>
        <dbReference type="Ensembl" id="ENSHCOP00000006433.1"/>
    </source>
</evidence>
<reference evidence="10" key="1">
    <citation type="submission" date="2025-08" db="UniProtKB">
        <authorList>
            <consortium name="Ensembl"/>
        </authorList>
    </citation>
    <scope>IDENTIFICATION</scope>
</reference>
<evidence type="ECO:0000256" key="1">
    <source>
        <dbReference type="ARBA" id="ARBA00004123"/>
    </source>
</evidence>
<feature type="compositionally biased region" description="Basic and acidic residues" evidence="8">
    <location>
        <begin position="275"/>
        <end position="288"/>
    </location>
</feature>
<dbReference type="PANTHER" id="PTHR16515">
    <property type="entry name" value="PR DOMAIN ZINC FINGER PROTEIN"/>
    <property type="match status" value="1"/>
</dbReference>
<dbReference type="GeneID" id="109526924"/>
<dbReference type="PANTHER" id="PTHR16515:SF66">
    <property type="entry name" value="C2H2-TYPE DOMAIN-CONTAINING PROTEIN"/>
    <property type="match status" value="1"/>
</dbReference>
<feature type="compositionally biased region" description="Basic and acidic residues" evidence="8">
    <location>
        <begin position="155"/>
        <end position="176"/>
    </location>
</feature>
<feature type="domain" description="C2H2-type" evidence="9">
    <location>
        <begin position="378"/>
        <end position="405"/>
    </location>
</feature>
<dbReference type="Ensembl" id="ENSHCOT00000003686.1">
    <property type="protein sequence ID" value="ENSHCOP00000006433.1"/>
    <property type="gene ID" value="ENSHCOG00000008230.1"/>
</dbReference>
<evidence type="ECO:0000313" key="11">
    <source>
        <dbReference type="Proteomes" id="UP000264820"/>
    </source>
</evidence>
<feature type="domain" description="C2H2-type" evidence="9">
    <location>
        <begin position="434"/>
        <end position="461"/>
    </location>
</feature>
<accession>A0A3Q2XP06</accession>
<feature type="domain" description="C2H2-type" evidence="9">
    <location>
        <begin position="322"/>
        <end position="349"/>
    </location>
</feature>
<dbReference type="Gene3D" id="3.30.160.60">
    <property type="entry name" value="Classic Zinc Finger"/>
    <property type="match status" value="6"/>
</dbReference>
<evidence type="ECO:0000256" key="7">
    <source>
        <dbReference type="PROSITE-ProRule" id="PRU00042"/>
    </source>
</evidence>
<sequence length="467" mass="52604">MLKDLVRERMIAAADEIFALFERTMASYEEQLCRARDETERHRRQLEAVCKTQVLIRLEDVQQLIGCKEAELGGSSSEQRISPPAFVKEEGTDLLSVHVEEEAHEVPIDLKEERVLVNVSNLPPTRACAGHEDEPPERSHLPHHNPSGNQCEGPPPDHLEVPRRKRDDDPKIDAQREAFGQQAGHGGEHDPQFTHDEEEQEIPVPPSLQDKDGLLGVSKSPPKSVFTGSEDAAEPPRPRPRRHCVDHSEGSLAEKLFTPAPGSANRKNTNKRVKSSKDKTTLGDKETSHVRENRLPCSVCGKTFHSQYLIIHMRKHTGEKPYGCSLCTERFPSQPHLGQHMLTHTGESPYCCSTCGKTLKYRSSLVSHLKIHKRELPFSCGVCAKTFRQKAAMLRHTKTHTNKKSLPCPVCDAVFTTKTEMAKHARMHREKKRLSCPLCERQFANLSDKIRHMTIHTGENEFLASLG</sequence>
<proteinExistence type="predicted"/>
<organism evidence="10 11">
    <name type="scientific">Hippocampus comes</name>
    <name type="common">Tiger tail seahorse</name>
    <dbReference type="NCBI Taxonomy" id="109280"/>
    <lineage>
        <taxon>Eukaryota</taxon>
        <taxon>Metazoa</taxon>
        <taxon>Chordata</taxon>
        <taxon>Craniata</taxon>
        <taxon>Vertebrata</taxon>
        <taxon>Euteleostomi</taxon>
        <taxon>Actinopterygii</taxon>
        <taxon>Neopterygii</taxon>
        <taxon>Teleostei</taxon>
        <taxon>Neoteleostei</taxon>
        <taxon>Acanthomorphata</taxon>
        <taxon>Syngnathiaria</taxon>
        <taxon>Syngnathiformes</taxon>
        <taxon>Syngnathoidei</taxon>
        <taxon>Syngnathidae</taxon>
        <taxon>Hippocampus</taxon>
    </lineage>
</organism>
<feature type="domain" description="C2H2-type" evidence="9">
    <location>
        <begin position="350"/>
        <end position="377"/>
    </location>
</feature>
<feature type="compositionally biased region" description="Basic and acidic residues" evidence="8">
    <location>
        <begin position="186"/>
        <end position="195"/>
    </location>
</feature>
<comment type="subcellular location">
    <subcellularLocation>
        <location evidence="1">Nucleus</location>
    </subcellularLocation>
</comment>
<keyword evidence="11" id="KW-1185">Reference proteome</keyword>
<evidence type="ECO:0000256" key="5">
    <source>
        <dbReference type="ARBA" id="ARBA00022833"/>
    </source>
</evidence>
<dbReference type="FunFam" id="3.30.160.60:FF:000145">
    <property type="entry name" value="Zinc finger protein 574"/>
    <property type="match status" value="1"/>
</dbReference>
<dbReference type="OMA" id="CERQFAN"/>
<name>A0A3Q2XP06_HIPCM</name>
<keyword evidence="2" id="KW-0479">Metal-binding</keyword>
<reference evidence="10" key="2">
    <citation type="submission" date="2025-09" db="UniProtKB">
        <authorList>
            <consortium name="Ensembl"/>
        </authorList>
    </citation>
    <scope>IDENTIFICATION</scope>
</reference>
<evidence type="ECO:0000259" key="9">
    <source>
        <dbReference type="PROSITE" id="PS50157"/>
    </source>
</evidence>